<protein>
    <submittedName>
        <fullName evidence="1">Uncharacterized protein</fullName>
    </submittedName>
</protein>
<reference evidence="2" key="1">
    <citation type="submission" date="2016-10" db="EMBL/GenBank/DDBJ databases">
        <authorList>
            <person name="Varghese N."/>
            <person name="Submissions S."/>
        </authorList>
    </citation>
    <scope>NUCLEOTIDE SEQUENCE [LARGE SCALE GENOMIC DNA]</scope>
    <source>
        <strain evidence="2">CGMCC 1.10370</strain>
    </source>
</reference>
<dbReference type="Proteomes" id="UP000199672">
    <property type="component" value="Unassembled WGS sequence"/>
</dbReference>
<gene>
    <name evidence="1" type="ORF">SAMN05216297_11824</name>
</gene>
<evidence type="ECO:0000313" key="1">
    <source>
        <dbReference type="EMBL" id="SFE01469.1"/>
    </source>
</evidence>
<dbReference type="EMBL" id="FOMH01000018">
    <property type="protein sequence ID" value="SFE01469.1"/>
    <property type="molecule type" value="Genomic_DNA"/>
</dbReference>
<evidence type="ECO:0000313" key="2">
    <source>
        <dbReference type="Proteomes" id="UP000199672"/>
    </source>
</evidence>
<sequence>MVLTYKVSEKEILKIRNEIFKEVGVSSLSANGFEFSPYKTSWHGQYDRSIRGYIYDFCRLTKENCL</sequence>
<proteinExistence type="predicted"/>
<dbReference type="RefSeq" id="WP_091498611.1">
    <property type="nucleotide sequence ID" value="NZ_FOMH01000018.1"/>
</dbReference>
<dbReference type="STRING" id="739143.SAMN05216297_11824"/>
<keyword evidence="2" id="KW-1185">Reference proteome</keyword>
<name>A0A1I1X2B0_9FLAO</name>
<organism evidence="1 2">
    <name type="scientific">Flavobacterium phragmitis</name>
    <dbReference type="NCBI Taxonomy" id="739143"/>
    <lineage>
        <taxon>Bacteria</taxon>
        <taxon>Pseudomonadati</taxon>
        <taxon>Bacteroidota</taxon>
        <taxon>Flavobacteriia</taxon>
        <taxon>Flavobacteriales</taxon>
        <taxon>Flavobacteriaceae</taxon>
        <taxon>Flavobacterium</taxon>
    </lineage>
</organism>
<dbReference type="OrthoDB" id="851151at2"/>
<dbReference type="AlphaFoldDB" id="A0A1I1X2B0"/>
<accession>A0A1I1X2B0</accession>